<dbReference type="InterPro" id="IPR000845">
    <property type="entry name" value="Nucleoside_phosphorylase_d"/>
</dbReference>
<dbReference type="Pfam" id="PF01048">
    <property type="entry name" value="PNP_UDP_1"/>
    <property type="match status" value="1"/>
</dbReference>
<gene>
    <name evidence="2" type="ORF">LZC94_06725</name>
</gene>
<name>A0ABZ2M5F4_9BACT</name>
<accession>A0ABZ2M5F4</accession>
<dbReference type="RefSeq" id="WP_394826592.1">
    <property type="nucleotide sequence ID" value="NZ_CP089984.1"/>
</dbReference>
<protein>
    <submittedName>
        <fullName evidence="2">5'-methylthioadenosine/S-adenosylhomocysteine nucleosidase</fullName>
    </submittedName>
</protein>
<keyword evidence="3" id="KW-1185">Reference proteome</keyword>
<dbReference type="CDD" id="cd09008">
    <property type="entry name" value="MTAN"/>
    <property type="match status" value="1"/>
</dbReference>
<organism evidence="2 3">
    <name type="scientific">Pendulispora albinea</name>
    <dbReference type="NCBI Taxonomy" id="2741071"/>
    <lineage>
        <taxon>Bacteria</taxon>
        <taxon>Pseudomonadati</taxon>
        <taxon>Myxococcota</taxon>
        <taxon>Myxococcia</taxon>
        <taxon>Myxococcales</taxon>
        <taxon>Sorangiineae</taxon>
        <taxon>Pendulisporaceae</taxon>
        <taxon>Pendulispora</taxon>
    </lineage>
</organism>
<dbReference type="Proteomes" id="UP001370348">
    <property type="component" value="Chromosome"/>
</dbReference>
<dbReference type="InterPro" id="IPR035994">
    <property type="entry name" value="Nucleoside_phosphorylase_sf"/>
</dbReference>
<dbReference type="EMBL" id="CP089984">
    <property type="protein sequence ID" value="WXB16962.1"/>
    <property type="molecule type" value="Genomic_DNA"/>
</dbReference>
<proteinExistence type="predicted"/>
<reference evidence="2 3" key="1">
    <citation type="submission" date="2021-12" db="EMBL/GenBank/DDBJ databases">
        <title>Discovery of the Pendulisporaceae a myxobacterial family with distinct sporulation behavior and unique specialized metabolism.</title>
        <authorList>
            <person name="Garcia R."/>
            <person name="Popoff A."/>
            <person name="Bader C.D."/>
            <person name="Loehr J."/>
            <person name="Walesch S."/>
            <person name="Walt C."/>
            <person name="Boldt J."/>
            <person name="Bunk B."/>
            <person name="Haeckl F.J.F.P.J."/>
            <person name="Gunesch A.P."/>
            <person name="Birkelbach J."/>
            <person name="Nuebel U."/>
            <person name="Pietschmann T."/>
            <person name="Bach T."/>
            <person name="Mueller R."/>
        </authorList>
    </citation>
    <scope>NUCLEOTIDE SEQUENCE [LARGE SCALE GENOMIC DNA]</scope>
    <source>
        <strain evidence="2 3">MSr11954</strain>
    </source>
</reference>
<evidence type="ECO:0000259" key="1">
    <source>
        <dbReference type="Pfam" id="PF01048"/>
    </source>
</evidence>
<sequence>MPHPIFNAEVRVVASFPTWLILVAMEIEEQAILSRLPDRRIIAVNSRLGVLVAAATFGAHSIVVARSGVGLVYAGLHTALIACHYPIHVVLSLGVAGSLRPELEIGDLVIAEQVLQHDAICSTPEGEELMAPGQLHVSLPKDQRPPPPFIPDATLRQAICDGLKRQPGRSLYSGTLLSGSEFCADPARKIALARKHPGALAIDMETAGVAQIAQKLALPFLAIKSIADRVNPRSSIAQDYLASQQRAAENAACIVDWLIDSFMGK</sequence>
<dbReference type="SUPFAM" id="SSF53167">
    <property type="entry name" value="Purine and uridine phosphorylases"/>
    <property type="match status" value="1"/>
</dbReference>
<dbReference type="PANTHER" id="PTHR46832">
    <property type="entry name" value="5'-METHYLTHIOADENOSINE/S-ADENOSYLHOMOCYSTEINE NUCLEOSIDASE"/>
    <property type="match status" value="1"/>
</dbReference>
<dbReference type="Gene3D" id="3.40.50.1580">
    <property type="entry name" value="Nucleoside phosphorylase domain"/>
    <property type="match status" value="1"/>
</dbReference>
<feature type="domain" description="Nucleoside phosphorylase" evidence="1">
    <location>
        <begin position="20"/>
        <end position="257"/>
    </location>
</feature>
<evidence type="ECO:0000313" key="3">
    <source>
        <dbReference type="Proteomes" id="UP001370348"/>
    </source>
</evidence>
<dbReference type="PANTHER" id="PTHR46832:SF1">
    <property type="entry name" value="5'-METHYLTHIOADENOSINE_S-ADENOSYLHOMOCYSTEINE NUCLEOSIDASE"/>
    <property type="match status" value="1"/>
</dbReference>
<evidence type="ECO:0000313" key="2">
    <source>
        <dbReference type="EMBL" id="WXB16962.1"/>
    </source>
</evidence>